<proteinExistence type="predicted"/>
<dbReference type="EMBL" id="KN833685">
    <property type="protein sequence ID" value="KIK31335.1"/>
    <property type="molecule type" value="Genomic_DNA"/>
</dbReference>
<evidence type="ECO:0000313" key="2">
    <source>
        <dbReference type="EMBL" id="KIK31321.1"/>
    </source>
</evidence>
<dbReference type="Proteomes" id="UP000054018">
    <property type="component" value="Unassembled WGS sequence"/>
</dbReference>
<dbReference type="EMBL" id="KN833685">
    <property type="protein sequence ID" value="KIK31321.1"/>
    <property type="molecule type" value="Genomic_DNA"/>
</dbReference>
<name>A0A0C9ZPU0_9AGAM</name>
<evidence type="ECO:0000256" key="1">
    <source>
        <dbReference type="SAM" id="Phobius"/>
    </source>
</evidence>
<dbReference type="OrthoDB" id="2704412at2759"/>
<keyword evidence="1" id="KW-0472">Membrane</keyword>
<accession>A0A0C9ZPU0</accession>
<feature type="transmembrane region" description="Helical" evidence="1">
    <location>
        <begin position="115"/>
        <end position="146"/>
    </location>
</feature>
<protein>
    <submittedName>
        <fullName evidence="2">Uncharacterized protein</fullName>
    </submittedName>
</protein>
<reference evidence="2 4" key="1">
    <citation type="submission" date="2014-04" db="EMBL/GenBank/DDBJ databases">
        <authorList>
            <consortium name="DOE Joint Genome Institute"/>
            <person name="Kuo A."/>
            <person name="Kohler A."/>
            <person name="Costa M.D."/>
            <person name="Nagy L.G."/>
            <person name="Floudas D."/>
            <person name="Copeland A."/>
            <person name="Barry K.W."/>
            <person name="Cichocki N."/>
            <person name="Veneault-Fourrey C."/>
            <person name="LaButti K."/>
            <person name="Lindquist E.A."/>
            <person name="Lipzen A."/>
            <person name="Lundell T."/>
            <person name="Morin E."/>
            <person name="Murat C."/>
            <person name="Sun H."/>
            <person name="Tunlid A."/>
            <person name="Henrissat B."/>
            <person name="Grigoriev I.V."/>
            <person name="Hibbett D.S."/>
            <person name="Martin F."/>
            <person name="Nordberg H.P."/>
            <person name="Cantor M.N."/>
            <person name="Hua S.X."/>
        </authorList>
    </citation>
    <scope>NUCLEOTIDE SEQUENCE [LARGE SCALE GENOMIC DNA]</scope>
    <source>
        <strain evidence="2 4">441</strain>
    </source>
</reference>
<reference evidence="2" key="3">
    <citation type="submission" date="2015-02" db="EMBL/GenBank/DDBJ databases">
        <title>Evolutionary Origins and Diversification of the Mycorrhizal Mutualists.</title>
        <authorList>
            <consortium name="DOE Joint Genome Institute"/>
            <consortium name="Mycorrhizal Genomics Consortium"/>
            <person name="Kohler A."/>
            <person name="Kuo A."/>
            <person name="Nagy L.G."/>
            <person name="Floudas D."/>
            <person name="Copeland A."/>
            <person name="Barry K.W."/>
            <person name="Cichocki N."/>
            <person name="Veneault-Fourrey C."/>
            <person name="LaButti K."/>
            <person name="Lindquist E.A."/>
            <person name="Lipzen A."/>
            <person name="Lundell T."/>
            <person name="Morin E."/>
            <person name="Murat C."/>
            <person name="Riley R."/>
            <person name="Ohm R."/>
            <person name="Sun H."/>
            <person name="Tunlid A."/>
            <person name="Henrissat B."/>
            <person name="Grigoriev I.V."/>
            <person name="Hibbett D.S."/>
            <person name="Martin F."/>
        </authorList>
    </citation>
    <scope>NUCLEOTIDE SEQUENCE</scope>
    <source>
        <strain evidence="2">441</strain>
    </source>
</reference>
<evidence type="ECO:0000313" key="3">
    <source>
        <dbReference type="EMBL" id="KIK31335.1"/>
    </source>
</evidence>
<feature type="transmembrane region" description="Helical" evidence="1">
    <location>
        <begin position="70"/>
        <end position="95"/>
    </location>
</feature>
<gene>
    <name evidence="2" type="ORF">PISMIDRAFT_140634</name>
    <name evidence="3" type="ORF">PISMIDRAFT_140755</name>
</gene>
<reference evidence="4" key="2">
    <citation type="submission" date="2015-01" db="EMBL/GenBank/DDBJ databases">
        <title>Evolutionary Origins and Diversification of the Mycorrhizal Mutualists.</title>
        <authorList>
            <consortium name="DOE Joint Genome Institute"/>
            <consortium name="Mycorrhizal Genomics Consortium"/>
            <person name="Kohler A."/>
            <person name="Kuo A."/>
            <person name="Nagy L.G."/>
            <person name="Floudas D."/>
            <person name="Copeland A."/>
            <person name="Barry K.W."/>
            <person name="Cichocki N."/>
            <person name="Veneault-Fourrey C."/>
            <person name="LaButti K."/>
            <person name="Lindquist E.A."/>
            <person name="Lipzen A."/>
            <person name="Lundell T."/>
            <person name="Morin E."/>
            <person name="Murat C."/>
            <person name="Riley R."/>
            <person name="Ohm R."/>
            <person name="Sun H."/>
            <person name="Tunlid A."/>
            <person name="Henrissat B."/>
            <person name="Grigoriev I.V."/>
            <person name="Hibbett D.S."/>
            <person name="Martin F."/>
        </authorList>
    </citation>
    <scope>NUCLEOTIDE SEQUENCE [LARGE SCALE GENOMIC DNA]</scope>
    <source>
        <strain evidence="4">441</strain>
    </source>
</reference>
<keyword evidence="1" id="KW-0812">Transmembrane</keyword>
<dbReference type="AlphaFoldDB" id="A0A0C9ZPU0"/>
<keyword evidence="1" id="KW-1133">Transmembrane helix</keyword>
<keyword evidence="4" id="KW-1185">Reference proteome</keyword>
<evidence type="ECO:0000313" key="4">
    <source>
        <dbReference type="Proteomes" id="UP000054018"/>
    </source>
</evidence>
<sequence length="176" mass="20395">MHLGGLLLQPPASPIAISNLTPAIFASTRCIHDIHAHTTRHPLHTLLRPISAPLNHVSFLRLTSRRRRRICLFLVYMHPFMLQPPLPGFIMYYFGRHLFGFWGLRLGFVVDSHPGSVHTVLLIFFFGLFVSSSYSIHAAFLHMVWLSRSYMYHYRLPSLRSRVTYVTARVCIRNRV</sequence>
<dbReference type="HOGENOM" id="CLU_1525761_0_0_1"/>
<organism evidence="2 4">
    <name type="scientific">Pisolithus microcarpus 441</name>
    <dbReference type="NCBI Taxonomy" id="765257"/>
    <lineage>
        <taxon>Eukaryota</taxon>
        <taxon>Fungi</taxon>
        <taxon>Dikarya</taxon>
        <taxon>Basidiomycota</taxon>
        <taxon>Agaricomycotina</taxon>
        <taxon>Agaricomycetes</taxon>
        <taxon>Agaricomycetidae</taxon>
        <taxon>Boletales</taxon>
        <taxon>Sclerodermatineae</taxon>
        <taxon>Pisolithaceae</taxon>
        <taxon>Pisolithus</taxon>
    </lineage>
</organism>